<keyword evidence="3 4" id="KW-0472">Membrane</keyword>
<name>A0A315ZCB3_SEDFL</name>
<dbReference type="Gene3D" id="1.20.1250.20">
    <property type="entry name" value="MFS general substrate transporter like domains"/>
    <property type="match status" value="2"/>
</dbReference>
<feature type="domain" description="Major facilitator superfamily (MFS) profile" evidence="5">
    <location>
        <begin position="14"/>
        <end position="390"/>
    </location>
</feature>
<keyword evidence="2 4" id="KW-1133">Transmembrane helix</keyword>
<feature type="transmembrane region" description="Helical" evidence="4">
    <location>
        <begin position="15"/>
        <end position="36"/>
    </location>
</feature>
<dbReference type="PROSITE" id="PS50850">
    <property type="entry name" value="MFS"/>
    <property type="match status" value="1"/>
</dbReference>
<feature type="transmembrane region" description="Helical" evidence="4">
    <location>
        <begin position="137"/>
        <end position="155"/>
    </location>
</feature>
<evidence type="ECO:0000256" key="2">
    <source>
        <dbReference type="ARBA" id="ARBA00022989"/>
    </source>
</evidence>
<dbReference type="CDD" id="cd17489">
    <property type="entry name" value="MFS_YfcJ_like"/>
    <property type="match status" value="1"/>
</dbReference>
<feature type="transmembrane region" description="Helical" evidence="4">
    <location>
        <begin position="48"/>
        <end position="67"/>
    </location>
</feature>
<dbReference type="InterPro" id="IPR020846">
    <property type="entry name" value="MFS_dom"/>
</dbReference>
<dbReference type="EMBL" id="QGDO01000002">
    <property type="protein sequence ID" value="PWJ42759.1"/>
    <property type="molecule type" value="Genomic_DNA"/>
</dbReference>
<evidence type="ECO:0000256" key="3">
    <source>
        <dbReference type="ARBA" id="ARBA00023136"/>
    </source>
</evidence>
<feature type="transmembrane region" description="Helical" evidence="4">
    <location>
        <begin position="276"/>
        <end position="294"/>
    </location>
</feature>
<evidence type="ECO:0000313" key="6">
    <source>
        <dbReference type="EMBL" id="PWJ42759.1"/>
    </source>
</evidence>
<feature type="transmembrane region" description="Helical" evidence="4">
    <location>
        <begin position="213"/>
        <end position="235"/>
    </location>
</feature>
<dbReference type="Proteomes" id="UP000245535">
    <property type="component" value="Unassembled WGS sequence"/>
</dbReference>
<dbReference type="OrthoDB" id="9812221at2"/>
<dbReference type="InterPro" id="IPR011701">
    <property type="entry name" value="MFS"/>
</dbReference>
<dbReference type="PRINTS" id="PR01036">
    <property type="entry name" value="TCRTETB"/>
</dbReference>
<evidence type="ECO:0000259" key="5">
    <source>
        <dbReference type="PROSITE" id="PS50850"/>
    </source>
</evidence>
<accession>A0A315ZCB3</accession>
<organism evidence="6 7">
    <name type="scientific">Sediminitomix flava</name>
    <dbReference type="NCBI Taxonomy" id="379075"/>
    <lineage>
        <taxon>Bacteria</taxon>
        <taxon>Pseudomonadati</taxon>
        <taxon>Bacteroidota</taxon>
        <taxon>Cytophagia</taxon>
        <taxon>Cytophagales</taxon>
        <taxon>Flammeovirgaceae</taxon>
        <taxon>Sediminitomix</taxon>
    </lineage>
</organism>
<dbReference type="InterPro" id="IPR004896">
    <property type="entry name" value="PucC-rel"/>
</dbReference>
<gene>
    <name evidence="6" type="ORF">BC781_102304</name>
</gene>
<evidence type="ECO:0000313" key="7">
    <source>
        <dbReference type="Proteomes" id="UP000245535"/>
    </source>
</evidence>
<feature type="transmembrane region" description="Helical" evidence="4">
    <location>
        <begin position="247"/>
        <end position="264"/>
    </location>
</feature>
<dbReference type="PANTHER" id="PTHR23531">
    <property type="entry name" value="QUINOLENE RESISTANCE PROTEIN NORA"/>
    <property type="match status" value="1"/>
</dbReference>
<dbReference type="PANTHER" id="PTHR23531:SF1">
    <property type="entry name" value="QUINOLENE RESISTANCE PROTEIN NORA"/>
    <property type="match status" value="1"/>
</dbReference>
<feature type="transmembrane region" description="Helical" evidence="4">
    <location>
        <begin position="79"/>
        <end position="106"/>
    </location>
</feature>
<feature type="transmembrane region" description="Helical" evidence="4">
    <location>
        <begin position="300"/>
        <end position="323"/>
    </location>
</feature>
<feature type="transmembrane region" description="Helical" evidence="4">
    <location>
        <begin position="167"/>
        <end position="186"/>
    </location>
</feature>
<dbReference type="SUPFAM" id="SSF103473">
    <property type="entry name" value="MFS general substrate transporter"/>
    <property type="match status" value="1"/>
</dbReference>
<feature type="transmembrane region" description="Helical" evidence="4">
    <location>
        <begin position="363"/>
        <end position="384"/>
    </location>
</feature>
<dbReference type="Pfam" id="PF03209">
    <property type="entry name" value="PUCC"/>
    <property type="match status" value="1"/>
</dbReference>
<dbReference type="Pfam" id="PF07690">
    <property type="entry name" value="MFS_1"/>
    <property type="match status" value="1"/>
</dbReference>
<keyword evidence="7" id="KW-1185">Reference proteome</keyword>
<evidence type="ECO:0000256" key="4">
    <source>
        <dbReference type="SAM" id="Phobius"/>
    </source>
</evidence>
<comment type="caution">
    <text evidence="6">The sequence shown here is derived from an EMBL/GenBank/DDBJ whole genome shotgun (WGS) entry which is preliminary data.</text>
</comment>
<evidence type="ECO:0000256" key="1">
    <source>
        <dbReference type="ARBA" id="ARBA00022692"/>
    </source>
</evidence>
<protein>
    <submittedName>
        <fullName evidence="6">Putative MFS family arabinose efflux permease</fullName>
    </submittedName>
</protein>
<sequence length="404" mass="44375">MIGELKKEDIYTLPFWLLCLSTFLFFTSFNMIIPELPAYLDTMNGGEYKGLIIALFTLMAGISRPFSGKLSDTIGRVPVMVFGVFVSAFCALLYPLASSVFFLLLLRFIHGFSTGFKPTGTSAFLADIIPADRRGEAMGLFGFFSSLGMGVGPAISTPIKELYSLDILFYSSSVLSLLSVVILFGLEETLKEKEPFRWGLLKIKSDEIVEVKALPPALVMILITLGSGVVFTLIPDFSVHLGESNKGMFYAYYTGATVIVRLLLGKASDIYGRVPIMLISVIILSISMFVIGSATTAFYFYFGAILFGLGFGLGSPTIIAWTIDVSNPKYKSRALATMYLALEIGIGMGAFGSGWIYKNDINFLSTSFYIAGFANIAAIFYLMYEGRRIKKNQPKNSYVFIKGN</sequence>
<reference evidence="6 7" key="1">
    <citation type="submission" date="2018-03" db="EMBL/GenBank/DDBJ databases">
        <title>Genomic Encyclopedia of Archaeal and Bacterial Type Strains, Phase II (KMG-II): from individual species to whole genera.</title>
        <authorList>
            <person name="Goeker M."/>
        </authorList>
    </citation>
    <scope>NUCLEOTIDE SEQUENCE [LARGE SCALE GENOMIC DNA]</scope>
    <source>
        <strain evidence="6 7">DSM 28229</strain>
    </source>
</reference>
<dbReference type="AlphaFoldDB" id="A0A315ZCB3"/>
<dbReference type="InterPro" id="IPR052714">
    <property type="entry name" value="MFS_Exporter"/>
</dbReference>
<dbReference type="InterPro" id="IPR036259">
    <property type="entry name" value="MFS_trans_sf"/>
</dbReference>
<keyword evidence="1 4" id="KW-0812">Transmembrane</keyword>
<feature type="transmembrane region" description="Helical" evidence="4">
    <location>
        <begin position="335"/>
        <end position="357"/>
    </location>
</feature>
<dbReference type="RefSeq" id="WP_109616884.1">
    <property type="nucleotide sequence ID" value="NZ_QGDO01000002.1"/>
</dbReference>
<proteinExistence type="predicted"/>
<dbReference type="GO" id="GO:0022857">
    <property type="term" value="F:transmembrane transporter activity"/>
    <property type="evidence" value="ECO:0007669"/>
    <property type="project" value="InterPro"/>
</dbReference>